<comment type="caution">
    <text evidence="1">The sequence shown here is derived from an EMBL/GenBank/DDBJ whole genome shotgun (WGS) entry which is preliminary data.</text>
</comment>
<name>A0ACA9P0L0_9GLOM</name>
<evidence type="ECO:0000313" key="2">
    <source>
        <dbReference type="Proteomes" id="UP000789525"/>
    </source>
</evidence>
<gene>
    <name evidence="1" type="ORF">ACOLOM_LOCUS9608</name>
</gene>
<evidence type="ECO:0000313" key="1">
    <source>
        <dbReference type="EMBL" id="CAG8686702.1"/>
    </source>
</evidence>
<dbReference type="EMBL" id="CAJVPT010028352">
    <property type="protein sequence ID" value="CAG8686702.1"/>
    <property type="molecule type" value="Genomic_DNA"/>
</dbReference>
<sequence>MSQPKGTSKSSNSDGLKLTVPTVTYAQTLRRLQVIQNHLSLPRQGRLKDKVCIITGVGSLKGIGRATALLFAHQGAKALYLLDFDGTNLPNLKETIEKSYPDVHVAVIEGDAADDATISNLVSRALSEQGRLDVFFANAGVASGKPSITAISDDEWDQMMHINTTSCFLAVKYAAPAMMKTSLEGGTPKEDSNGSILLTASVAGLRSGAGPIHCKSSRF</sequence>
<organism evidence="1 2">
    <name type="scientific">Acaulospora colombiana</name>
    <dbReference type="NCBI Taxonomy" id="27376"/>
    <lineage>
        <taxon>Eukaryota</taxon>
        <taxon>Fungi</taxon>
        <taxon>Fungi incertae sedis</taxon>
        <taxon>Mucoromycota</taxon>
        <taxon>Glomeromycotina</taxon>
        <taxon>Glomeromycetes</taxon>
        <taxon>Diversisporales</taxon>
        <taxon>Acaulosporaceae</taxon>
        <taxon>Acaulospora</taxon>
    </lineage>
</organism>
<reference evidence="1" key="1">
    <citation type="submission" date="2021-06" db="EMBL/GenBank/DDBJ databases">
        <authorList>
            <person name="Kallberg Y."/>
            <person name="Tangrot J."/>
            <person name="Rosling A."/>
        </authorList>
    </citation>
    <scope>NUCLEOTIDE SEQUENCE</scope>
    <source>
        <strain evidence="1">CL356</strain>
    </source>
</reference>
<keyword evidence="2" id="KW-1185">Reference proteome</keyword>
<protein>
    <submittedName>
        <fullName evidence="1">12789_t:CDS:1</fullName>
    </submittedName>
</protein>
<dbReference type="Proteomes" id="UP000789525">
    <property type="component" value="Unassembled WGS sequence"/>
</dbReference>
<accession>A0ACA9P0L0</accession>
<proteinExistence type="predicted"/>